<sequence>MLKFYSCSLALLLGTSLAAHAQQPFERFGVKVKVVTLSNGKYPEYFGNDSLRRIGSVVYNTRLHRIAYLLPADSLVGRARSEVTSRWLVVDPLAEQFSHITPYAYVSNNPVNKIDPDGRAEKDVILGGPKKMEAFQQLQASVASSLTLTMNDAGKVSYTQNGSNPPSQGASQLMSAVDDHSVTVNVNAVGTDQQVTADNKIIPGGMFGGNTVAKDGTVQTSQTIVPEVLGKLDGYYQKPGATVLHEVTESYVGGQMSQKAGVSSGDYAAPGSVYPAAHAAASPQSGTYSTRYFDKAGNPMNPYQASQNPGKVGRTENYAQEGTRPLQVIQTVR</sequence>
<protein>
    <recommendedName>
        <fullName evidence="4">RHS repeat-associated core domain-containing protein</fullName>
    </recommendedName>
</protein>
<proteinExistence type="predicted"/>
<evidence type="ECO:0000313" key="3">
    <source>
        <dbReference type="Proteomes" id="UP000177791"/>
    </source>
</evidence>
<dbReference type="Gene3D" id="2.180.10.10">
    <property type="entry name" value="RHS repeat-associated core"/>
    <property type="match status" value="1"/>
</dbReference>
<dbReference type="AlphaFoldDB" id="A0A1G1T3D0"/>
<organism evidence="2 3">
    <name type="scientific">Hymenobacter glacialis</name>
    <dbReference type="NCBI Taxonomy" id="1908236"/>
    <lineage>
        <taxon>Bacteria</taxon>
        <taxon>Pseudomonadati</taxon>
        <taxon>Bacteroidota</taxon>
        <taxon>Cytophagia</taxon>
        <taxon>Cytophagales</taxon>
        <taxon>Hymenobacteraceae</taxon>
        <taxon>Hymenobacter</taxon>
    </lineage>
</organism>
<name>A0A1G1T3D0_9BACT</name>
<dbReference type="Proteomes" id="UP000177791">
    <property type="component" value="Unassembled WGS sequence"/>
</dbReference>
<evidence type="ECO:0000313" key="2">
    <source>
        <dbReference type="EMBL" id="OGX85378.1"/>
    </source>
</evidence>
<accession>A0A1G1T3D0</accession>
<dbReference type="RefSeq" id="WP_070734289.1">
    <property type="nucleotide sequence ID" value="NZ_MDZC01000059.1"/>
</dbReference>
<feature type="chain" id="PRO_5009578813" description="RHS repeat-associated core domain-containing protein" evidence="1">
    <location>
        <begin position="22"/>
        <end position="333"/>
    </location>
</feature>
<feature type="signal peptide" evidence="1">
    <location>
        <begin position="1"/>
        <end position="21"/>
    </location>
</feature>
<dbReference type="OrthoDB" id="878730at2"/>
<dbReference type="STRING" id="1908236.BEN48_14525"/>
<keyword evidence="3" id="KW-1185">Reference proteome</keyword>
<gene>
    <name evidence="2" type="ORF">BEN48_14525</name>
</gene>
<evidence type="ECO:0000256" key="1">
    <source>
        <dbReference type="SAM" id="SignalP"/>
    </source>
</evidence>
<keyword evidence="1" id="KW-0732">Signal</keyword>
<evidence type="ECO:0008006" key="4">
    <source>
        <dbReference type="Google" id="ProtNLM"/>
    </source>
</evidence>
<reference evidence="2 3" key="1">
    <citation type="submission" date="2016-08" db="EMBL/GenBank/DDBJ databases">
        <title>Hymenobacter coccineus sp. nov., Hymenobacter lapidarius sp. nov. and Hymenobacter glacialis sp. nov., isolated from Antarctic soil.</title>
        <authorList>
            <person name="Sedlacek I."/>
            <person name="Kralova S."/>
            <person name="Kyrova K."/>
            <person name="Maslanova I."/>
            <person name="Stankova E."/>
            <person name="Vrbovska V."/>
            <person name="Nemec M."/>
            <person name="Bartak M."/>
            <person name="Svec P."/>
            <person name="Busse H.-J."/>
            <person name="Pantucek R."/>
        </authorList>
    </citation>
    <scope>NUCLEOTIDE SEQUENCE [LARGE SCALE GENOMIC DNA]</scope>
    <source>
        <strain evidence="2 3">CCM 8648</strain>
    </source>
</reference>
<dbReference type="EMBL" id="MDZC01000059">
    <property type="protein sequence ID" value="OGX85378.1"/>
    <property type="molecule type" value="Genomic_DNA"/>
</dbReference>
<comment type="caution">
    <text evidence="2">The sequence shown here is derived from an EMBL/GenBank/DDBJ whole genome shotgun (WGS) entry which is preliminary data.</text>
</comment>